<feature type="region of interest" description="Disordered" evidence="1">
    <location>
        <begin position="108"/>
        <end position="141"/>
    </location>
</feature>
<evidence type="ECO:0000256" key="1">
    <source>
        <dbReference type="SAM" id="MobiDB-lite"/>
    </source>
</evidence>
<accession>A0A8J2NJW5</accession>
<dbReference type="Proteomes" id="UP000708208">
    <property type="component" value="Unassembled WGS sequence"/>
</dbReference>
<dbReference type="AlphaFoldDB" id="A0A8J2NJW5"/>
<feature type="region of interest" description="Disordered" evidence="1">
    <location>
        <begin position="56"/>
        <end position="78"/>
    </location>
</feature>
<organism evidence="2 3">
    <name type="scientific">Allacma fusca</name>
    <dbReference type="NCBI Taxonomy" id="39272"/>
    <lineage>
        <taxon>Eukaryota</taxon>
        <taxon>Metazoa</taxon>
        <taxon>Ecdysozoa</taxon>
        <taxon>Arthropoda</taxon>
        <taxon>Hexapoda</taxon>
        <taxon>Collembola</taxon>
        <taxon>Symphypleona</taxon>
        <taxon>Sminthuridae</taxon>
        <taxon>Allacma</taxon>
    </lineage>
</organism>
<evidence type="ECO:0000313" key="2">
    <source>
        <dbReference type="EMBL" id="CAG7710424.1"/>
    </source>
</evidence>
<evidence type="ECO:0000313" key="3">
    <source>
        <dbReference type="Proteomes" id="UP000708208"/>
    </source>
</evidence>
<reference evidence="2" key="1">
    <citation type="submission" date="2021-06" db="EMBL/GenBank/DDBJ databases">
        <authorList>
            <person name="Hodson N. C."/>
            <person name="Mongue J. A."/>
            <person name="Jaron S. K."/>
        </authorList>
    </citation>
    <scope>NUCLEOTIDE SEQUENCE</scope>
</reference>
<name>A0A8J2NJW5_9HEXA</name>
<feature type="compositionally biased region" description="Basic and acidic residues" evidence="1">
    <location>
        <begin position="56"/>
        <end position="72"/>
    </location>
</feature>
<keyword evidence="3" id="KW-1185">Reference proteome</keyword>
<protein>
    <submittedName>
        <fullName evidence="2">Uncharacterized protein</fullName>
    </submittedName>
</protein>
<dbReference type="EMBL" id="CAJVCH010031817">
    <property type="protein sequence ID" value="CAG7710424.1"/>
    <property type="molecule type" value="Genomic_DNA"/>
</dbReference>
<sequence length="141" mass="15920">MVRDEKSDSRAQLRGHACHVGCLERGLGFFFWAKPNSSSSRPQCLAHLLGFWVERDEKGRETKPRQKKEGAYDKSSSSTTFPMVAISFREPKKQATDDVYTQVTRSEYSLEEPGRQGIGRQTKAKALGRQLGFGKRQPNPT</sequence>
<comment type="caution">
    <text evidence="2">The sequence shown here is derived from an EMBL/GenBank/DDBJ whole genome shotgun (WGS) entry which is preliminary data.</text>
</comment>
<gene>
    <name evidence="2" type="ORF">AFUS01_LOCUS5016</name>
</gene>
<proteinExistence type="predicted"/>